<dbReference type="EMBL" id="BAAATD010000014">
    <property type="protein sequence ID" value="GAA2629475.1"/>
    <property type="molecule type" value="Genomic_DNA"/>
</dbReference>
<protein>
    <submittedName>
        <fullName evidence="1">Uncharacterized protein</fullName>
    </submittedName>
</protein>
<gene>
    <name evidence="1" type="ORF">GCM10010411_78850</name>
</gene>
<dbReference type="Proteomes" id="UP001501509">
    <property type="component" value="Unassembled WGS sequence"/>
</dbReference>
<organism evidence="1 2">
    <name type="scientific">Actinomadura fulvescens</name>
    <dbReference type="NCBI Taxonomy" id="46160"/>
    <lineage>
        <taxon>Bacteria</taxon>
        <taxon>Bacillati</taxon>
        <taxon>Actinomycetota</taxon>
        <taxon>Actinomycetes</taxon>
        <taxon>Streptosporangiales</taxon>
        <taxon>Thermomonosporaceae</taxon>
        <taxon>Actinomadura</taxon>
    </lineage>
</organism>
<dbReference type="RefSeq" id="WP_344547606.1">
    <property type="nucleotide sequence ID" value="NZ_BAAATD010000014.1"/>
</dbReference>
<sequence length="45" mass="5053">MAELNDEISCRNETFQWAWGQGIGPVTGVTDVADRIQYVLREVSP</sequence>
<name>A0ABP6CW47_9ACTN</name>
<evidence type="ECO:0000313" key="1">
    <source>
        <dbReference type="EMBL" id="GAA2629475.1"/>
    </source>
</evidence>
<keyword evidence="2" id="KW-1185">Reference proteome</keyword>
<accession>A0ABP6CW47</accession>
<proteinExistence type="predicted"/>
<reference evidence="2" key="1">
    <citation type="journal article" date="2019" name="Int. J. Syst. Evol. Microbiol.">
        <title>The Global Catalogue of Microorganisms (GCM) 10K type strain sequencing project: providing services to taxonomists for standard genome sequencing and annotation.</title>
        <authorList>
            <consortium name="The Broad Institute Genomics Platform"/>
            <consortium name="The Broad Institute Genome Sequencing Center for Infectious Disease"/>
            <person name="Wu L."/>
            <person name="Ma J."/>
        </authorList>
    </citation>
    <scope>NUCLEOTIDE SEQUENCE [LARGE SCALE GENOMIC DNA]</scope>
    <source>
        <strain evidence="2">JCM 6833</strain>
    </source>
</reference>
<evidence type="ECO:0000313" key="2">
    <source>
        <dbReference type="Proteomes" id="UP001501509"/>
    </source>
</evidence>
<comment type="caution">
    <text evidence="1">The sequence shown here is derived from an EMBL/GenBank/DDBJ whole genome shotgun (WGS) entry which is preliminary data.</text>
</comment>